<dbReference type="Gene3D" id="2.40.128.210">
    <property type="entry name" value="Pab87 octamerisation domain"/>
    <property type="match status" value="1"/>
</dbReference>
<dbReference type="KEGG" id="hmp:K6T50_11025"/>
<dbReference type="GO" id="GO:0016787">
    <property type="term" value="F:hydrolase activity"/>
    <property type="evidence" value="ECO:0007669"/>
    <property type="project" value="UniProtKB-KW"/>
</dbReference>
<name>A0A8T8WAH7_9EURY</name>
<keyword evidence="4" id="KW-0378">Hydrolase</keyword>
<dbReference type="InterPro" id="IPR050491">
    <property type="entry name" value="AmpC-like"/>
</dbReference>
<feature type="compositionally biased region" description="Low complexity" evidence="1">
    <location>
        <begin position="268"/>
        <end position="277"/>
    </location>
</feature>
<feature type="region of interest" description="Disordered" evidence="1">
    <location>
        <begin position="498"/>
        <end position="521"/>
    </location>
</feature>
<dbReference type="PANTHER" id="PTHR46825">
    <property type="entry name" value="D-ALANYL-D-ALANINE-CARBOXYPEPTIDASE/ENDOPEPTIDASE AMPH"/>
    <property type="match status" value="1"/>
</dbReference>
<dbReference type="InterPro" id="IPR012338">
    <property type="entry name" value="Beta-lactam/transpept-like"/>
</dbReference>
<feature type="region of interest" description="Disordered" evidence="1">
    <location>
        <begin position="266"/>
        <end position="286"/>
    </location>
</feature>
<dbReference type="SUPFAM" id="SSF56601">
    <property type="entry name" value="beta-lactamase/transpeptidase-like"/>
    <property type="match status" value="1"/>
</dbReference>
<dbReference type="InterPro" id="IPR038164">
    <property type="entry name" value="Pab87_oct_sf"/>
</dbReference>
<evidence type="ECO:0000256" key="1">
    <source>
        <dbReference type="SAM" id="MobiDB-lite"/>
    </source>
</evidence>
<dbReference type="EMBL" id="CP081958">
    <property type="protein sequence ID" value="QZP36826.1"/>
    <property type="molecule type" value="Genomic_DNA"/>
</dbReference>
<dbReference type="Proteomes" id="UP000826254">
    <property type="component" value="Chromosome"/>
</dbReference>
<organism evidence="4 5">
    <name type="scientific">Halobaculum magnesiiphilum</name>
    <dbReference type="NCBI Taxonomy" id="1017351"/>
    <lineage>
        <taxon>Archaea</taxon>
        <taxon>Methanobacteriati</taxon>
        <taxon>Methanobacteriota</taxon>
        <taxon>Stenosarchaea group</taxon>
        <taxon>Halobacteria</taxon>
        <taxon>Halobacteriales</taxon>
        <taxon>Haloferacaceae</taxon>
        <taxon>Halobaculum</taxon>
    </lineage>
</organism>
<accession>A0A8T8WAH7</accession>
<keyword evidence="5" id="KW-1185">Reference proteome</keyword>
<evidence type="ECO:0000313" key="4">
    <source>
        <dbReference type="EMBL" id="QZP36826.1"/>
    </source>
</evidence>
<feature type="region of interest" description="Disordered" evidence="1">
    <location>
        <begin position="140"/>
        <end position="202"/>
    </location>
</feature>
<gene>
    <name evidence="4" type="ORF">K6T50_11025</name>
</gene>
<protein>
    <submittedName>
        <fullName evidence="4">Serine hydrolase</fullName>
    </submittedName>
</protein>
<feature type="domain" description="Beta-lactamase-related" evidence="2">
    <location>
        <begin position="197"/>
        <end position="399"/>
    </location>
</feature>
<dbReference type="InterPro" id="IPR001466">
    <property type="entry name" value="Beta-lactam-related"/>
</dbReference>
<evidence type="ECO:0000313" key="5">
    <source>
        <dbReference type="Proteomes" id="UP000826254"/>
    </source>
</evidence>
<evidence type="ECO:0000259" key="3">
    <source>
        <dbReference type="Pfam" id="PF13969"/>
    </source>
</evidence>
<feature type="compositionally biased region" description="Gly residues" evidence="1">
    <location>
        <begin position="511"/>
        <end position="521"/>
    </location>
</feature>
<dbReference type="PANTHER" id="PTHR46825:SF9">
    <property type="entry name" value="BETA-LACTAMASE-RELATED DOMAIN-CONTAINING PROTEIN"/>
    <property type="match status" value="1"/>
</dbReference>
<dbReference type="RefSeq" id="WP_222606644.1">
    <property type="nucleotide sequence ID" value="NZ_CP081958.1"/>
</dbReference>
<sequence length="543" mass="56105">MNDEGRAAAADLIRRTMRRDRLPGVSVAVVDRDGVRYAEGFGARDLAGNRPATPETLYGVGSVTKSVTALAIAQLAEAGMLDFDDPVSDHLDVDLGDDPDDPIRLRHLLSHASGVPSLATSEALIGRRLRRDTDTLPLSTEADFRAHVEGAVGGDGRGGDGRGSDTGGDDTDGAGSVGGGSVGGDAAGGPTTAGTEHVGAPGERFAYSNEGYVLLGDVIEACTGRPYDRYVAEHALDPLGLDRATFDDTAFAMDDDHATMYLREDRGSGPAAAHARGGPAGDAGGRDDLVAASVPVRELSRPAGGLFASVEGLGRYARLLLNDGSLDGREVVSPESVAALTEGRVDTPGGPYGFGWRTRESCGRELVGHSGSIAVSTAYVGFSPEAGIGVAVAANAAPGYPLVRLGEGVFACALGEEPSEAVPFFERRRRFDRLAGEYASYRGVKRAIVTRDGGGLRLELAGPLGGESLPLTEAAGDDPHAFTTSNEAGERVPVEFRVGDEDGGGDDRAGGDAGAASDGGRGVDLLYDRWHLHKVADDPEASL</sequence>
<feature type="compositionally biased region" description="Gly residues" evidence="1">
    <location>
        <begin position="175"/>
        <end position="187"/>
    </location>
</feature>
<dbReference type="Pfam" id="PF00144">
    <property type="entry name" value="Beta-lactamase"/>
    <property type="match status" value="2"/>
</dbReference>
<dbReference type="InterPro" id="IPR025879">
    <property type="entry name" value="Pab87_oct"/>
</dbReference>
<proteinExistence type="predicted"/>
<evidence type="ECO:0000259" key="2">
    <source>
        <dbReference type="Pfam" id="PF00144"/>
    </source>
</evidence>
<reference evidence="4 5" key="1">
    <citation type="journal article" date="2021" name="Int. J. Syst. Evol. Microbiol.">
        <title>Halobaculum halophilum sp. nov. and Halobaculum salinum sp. nov., isolated from salt lake and saline soil.</title>
        <authorList>
            <person name="Cui H.L."/>
            <person name="Shi X.W."/>
            <person name="Yin X.M."/>
            <person name="Yang X.Y."/>
            <person name="Hou J."/>
            <person name="Zhu L."/>
        </authorList>
    </citation>
    <scope>NUCLEOTIDE SEQUENCE [LARGE SCALE GENOMIC DNA]</scope>
    <source>
        <strain evidence="4 5">NBRC 109044</strain>
    </source>
</reference>
<dbReference type="Pfam" id="PF13969">
    <property type="entry name" value="Pab87_oct"/>
    <property type="match status" value="1"/>
</dbReference>
<dbReference type="AlphaFoldDB" id="A0A8T8WAH7"/>
<dbReference type="Gene3D" id="3.40.710.10">
    <property type="entry name" value="DD-peptidase/beta-lactamase superfamily"/>
    <property type="match status" value="2"/>
</dbReference>
<dbReference type="GeneID" id="67178681"/>
<feature type="domain" description="Pab87 octamerisation" evidence="3">
    <location>
        <begin position="420"/>
        <end position="533"/>
    </location>
</feature>
<feature type="compositionally biased region" description="Basic and acidic residues" evidence="1">
    <location>
        <begin position="498"/>
        <end position="510"/>
    </location>
</feature>
<feature type="domain" description="Beta-lactamase-related" evidence="2">
    <location>
        <begin position="10"/>
        <end position="128"/>
    </location>
</feature>